<dbReference type="GO" id="GO:0009044">
    <property type="term" value="F:xylan 1,4-beta-xylosidase activity"/>
    <property type="evidence" value="ECO:0007669"/>
    <property type="project" value="InterPro"/>
</dbReference>
<gene>
    <name evidence="4" type="ORF">QYE76_065600</name>
</gene>
<evidence type="ECO:0000259" key="3">
    <source>
        <dbReference type="SMART" id="SM01217"/>
    </source>
</evidence>
<feature type="signal peptide" evidence="2">
    <location>
        <begin position="1"/>
        <end position="24"/>
    </location>
</feature>
<dbReference type="AlphaFoldDB" id="A0AAD8WA46"/>
<dbReference type="InterPro" id="IPR044993">
    <property type="entry name" value="BXL"/>
</dbReference>
<dbReference type="Gene3D" id="3.20.20.300">
    <property type="entry name" value="Glycoside hydrolase, family 3, N-terminal domain"/>
    <property type="match status" value="1"/>
</dbReference>
<keyword evidence="2" id="KW-0732">Signal</keyword>
<dbReference type="PANTHER" id="PTHR42721:SF45">
    <property type="entry name" value="BETA-D-XYLOSIDASE 2-RELATED"/>
    <property type="match status" value="1"/>
</dbReference>
<dbReference type="SUPFAM" id="SSF52279">
    <property type="entry name" value="Beta-D-glucan exohydrolase, C-terminal domain"/>
    <property type="match status" value="1"/>
</dbReference>
<dbReference type="InterPro" id="IPR036881">
    <property type="entry name" value="Glyco_hydro_3_C_sf"/>
</dbReference>
<dbReference type="Pfam" id="PF14310">
    <property type="entry name" value="Fn3-like"/>
    <property type="match status" value="1"/>
</dbReference>
<feature type="domain" description="Fibronectin type III-like" evidence="3">
    <location>
        <begin position="257"/>
        <end position="330"/>
    </location>
</feature>
<dbReference type="SMART" id="SM01217">
    <property type="entry name" value="Fn3_like"/>
    <property type="match status" value="1"/>
</dbReference>
<comment type="caution">
    <text evidence="4">The sequence shown here is derived from an EMBL/GenBank/DDBJ whole genome shotgun (WGS) entry which is preliminary data.</text>
</comment>
<reference evidence="4" key="1">
    <citation type="submission" date="2023-07" db="EMBL/GenBank/DDBJ databases">
        <title>A chromosome-level genome assembly of Lolium multiflorum.</title>
        <authorList>
            <person name="Chen Y."/>
            <person name="Copetti D."/>
            <person name="Kolliker R."/>
            <person name="Studer B."/>
        </authorList>
    </citation>
    <scope>NUCLEOTIDE SEQUENCE</scope>
    <source>
        <strain evidence="4">02402/16</strain>
        <tissue evidence="4">Leaf</tissue>
    </source>
</reference>
<dbReference type="InterPro" id="IPR013783">
    <property type="entry name" value="Ig-like_fold"/>
</dbReference>
<evidence type="ECO:0000256" key="1">
    <source>
        <dbReference type="ARBA" id="ARBA00022801"/>
    </source>
</evidence>
<protein>
    <recommendedName>
        <fullName evidence="3">Fibronectin type III-like domain-containing protein</fullName>
    </recommendedName>
</protein>
<sequence>MRRHRLLLPLLVLAVASAASSVAARAPFACAPGGPATSLPFCRQSLPLRSRARDLVARLTRAEKVRLLVNNAAGVPRLGVAGYEWWSEALHGVSDTGPGVRFGGAFPGATAFPQVIGTAASFNASLWELIGRVRGKLPVTWYPQDYLQKAPMTNMAMRANPAKGYPGRTYRFYTGPTIHPFGHGLSYTKFTHTLAHAPAQLSVRLSGHHATTASSLNASTHLGRVAADVRVSHARCEGLSILVHVDVKNVGDRDGAHTVLVYASPPAAAVAAHSAPARQLVAFEKVHVTAGGVARVKMGLDVCHGLSVADRDGVRRIPVGEHSLTIGELTHSVTLGVEQLGV</sequence>
<dbReference type="GO" id="GO:0031222">
    <property type="term" value="P:arabinan catabolic process"/>
    <property type="evidence" value="ECO:0007669"/>
    <property type="project" value="TreeGrafter"/>
</dbReference>
<keyword evidence="5" id="KW-1185">Reference proteome</keyword>
<dbReference type="InterPro" id="IPR036962">
    <property type="entry name" value="Glyco_hydro_3_N_sf"/>
</dbReference>
<keyword evidence="1" id="KW-0378">Hydrolase</keyword>
<feature type="chain" id="PRO_5042239624" description="Fibronectin type III-like domain-containing protein" evidence="2">
    <location>
        <begin position="25"/>
        <end position="342"/>
    </location>
</feature>
<evidence type="ECO:0000313" key="5">
    <source>
        <dbReference type="Proteomes" id="UP001231189"/>
    </source>
</evidence>
<evidence type="ECO:0000256" key="2">
    <source>
        <dbReference type="SAM" id="SignalP"/>
    </source>
</evidence>
<dbReference type="GO" id="GO:0046556">
    <property type="term" value="F:alpha-L-arabinofuranosidase activity"/>
    <property type="evidence" value="ECO:0007669"/>
    <property type="project" value="TreeGrafter"/>
</dbReference>
<accession>A0AAD8WA46</accession>
<name>A0AAD8WA46_LOLMU</name>
<dbReference type="SUPFAM" id="SSF51445">
    <property type="entry name" value="(Trans)glycosidases"/>
    <property type="match status" value="1"/>
</dbReference>
<evidence type="ECO:0000313" key="4">
    <source>
        <dbReference type="EMBL" id="KAK1647795.1"/>
    </source>
</evidence>
<dbReference type="GO" id="GO:0045493">
    <property type="term" value="P:xylan catabolic process"/>
    <property type="evidence" value="ECO:0007669"/>
    <property type="project" value="InterPro"/>
</dbReference>
<dbReference type="Gene3D" id="2.60.40.10">
    <property type="entry name" value="Immunoglobulins"/>
    <property type="match status" value="1"/>
</dbReference>
<organism evidence="4 5">
    <name type="scientific">Lolium multiflorum</name>
    <name type="common">Italian ryegrass</name>
    <name type="synonym">Lolium perenne subsp. multiflorum</name>
    <dbReference type="NCBI Taxonomy" id="4521"/>
    <lineage>
        <taxon>Eukaryota</taxon>
        <taxon>Viridiplantae</taxon>
        <taxon>Streptophyta</taxon>
        <taxon>Embryophyta</taxon>
        <taxon>Tracheophyta</taxon>
        <taxon>Spermatophyta</taxon>
        <taxon>Magnoliopsida</taxon>
        <taxon>Liliopsida</taxon>
        <taxon>Poales</taxon>
        <taxon>Poaceae</taxon>
        <taxon>BOP clade</taxon>
        <taxon>Pooideae</taxon>
        <taxon>Poodae</taxon>
        <taxon>Poeae</taxon>
        <taxon>Poeae Chloroplast Group 2 (Poeae type)</taxon>
        <taxon>Loliodinae</taxon>
        <taxon>Loliinae</taxon>
        <taxon>Lolium</taxon>
    </lineage>
</organism>
<dbReference type="InterPro" id="IPR017853">
    <property type="entry name" value="GH"/>
</dbReference>
<dbReference type="PANTHER" id="PTHR42721">
    <property type="entry name" value="SUGAR HYDROLASE-RELATED"/>
    <property type="match status" value="1"/>
</dbReference>
<dbReference type="Proteomes" id="UP001231189">
    <property type="component" value="Unassembled WGS sequence"/>
</dbReference>
<dbReference type="InterPro" id="IPR026891">
    <property type="entry name" value="Fn3-like"/>
</dbReference>
<proteinExistence type="predicted"/>
<dbReference type="EMBL" id="JAUUTY010000004">
    <property type="protein sequence ID" value="KAK1647795.1"/>
    <property type="molecule type" value="Genomic_DNA"/>
</dbReference>